<keyword evidence="4" id="KW-1185">Reference proteome</keyword>
<keyword evidence="1" id="KW-0175">Coiled coil</keyword>
<protein>
    <submittedName>
        <fullName evidence="3">Uncharacterized protein</fullName>
    </submittedName>
</protein>
<accession>A0ABU6D3T6</accession>
<evidence type="ECO:0000256" key="2">
    <source>
        <dbReference type="SAM" id="Phobius"/>
    </source>
</evidence>
<proteinExistence type="predicted"/>
<dbReference type="RefSeq" id="WP_324698388.1">
    <property type="nucleotide sequence ID" value="NZ_JAYMYJ010000160.1"/>
</dbReference>
<keyword evidence="2" id="KW-0812">Transmembrane</keyword>
<feature type="coiled-coil region" evidence="1">
    <location>
        <begin position="51"/>
        <end position="130"/>
    </location>
</feature>
<dbReference type="Proteomes" id="UP001308005">
    <property type="component" value="Unassembled WGS sequence"/>
</dbReference>
<evidence type="ECO:0000256" key="1">
    <source>
        <dbReference type="SAM" id="Coils"/>
    </source>
</evidence>
<reference evidence="4" key="1">
    <citation type="submission" date="2023-07" db="EMBL/GenBank/DDBJ databases">
        <title>The carbon used by Thiothrix.</title>
        <authorList>
            <person name="Chen L."/>
        </authorList>
    </citation>
    <scope>NUCLEOTIDE SEQUENCE [LARGE SCALE GENOMIC DNA]</scope>
</reference>
<keyword evidence="2" id="KW-0472">Membrane</keyword>
<sequence length="131" mass="15362">MFYLILQIAFLLSIAVVIGLILGWWAHGRTSQSMPPGKELGDNPFDARFRLEQCHRDNAALRRELKETEERVDKLNARLDHTPQQDNDLLERLETYEIRVQALMEDLQMRDDTIAVLEQELEEMRQARNKA</sequence>
<evidence type="ECO:0000313" key="4">
    <source>
        <dbReference type="Proteomes" id="UP001308005"/>
    </source>
</evidence>
<name>A0ABU6D3T6_9GAMM</name>
<dbReference type="Gene3D" id="1.20.1480.30">
    <property type="entry name" value="Designed four-helix bundle protein"/>
    <property type="match status" value="1"/>
</dbReference>
<evidence type="ECO:0000313" key="3">
    <source>
        <dbReference type="EMBL" id="MEB4593466.1"/>
    </source>
</evidence>
<feature type="transmembrane region" description="Helical" evidence="2">
    <location>
        <begin position="6"/>
        <end position="26"/>
    </location>
</feature>
<comment type="caution">
    <text evidence="3">The sequence shown here is derived from an EMBL/GenBank/DDBJ whole genome shotgun (WGS) entry which is preliminary data.</text>
</comment>
<keyword evidence="2" id="KW-1133">Transmembrane helix</keyword>
<gene>
    <name evidence="3" type="ORF">VSS37_20985</name>
</gene>
<organism evidence="3 4">
    <name type="scientific">Candidatus Thiothrix phosphatis</name>
    <dbReference type="NCBI Taxonomy" id="3112415"/>
    <lineage>
        <taxon>Bacteria</taxon>
        <taxon>Pseudomonadati</taxon>
        <taxon>Pseudomonadota</taxon>
        <taxon>Gammaproteobacteria</taxon>
        <taxon>Thiotrichales</taxon>
        <taxon>Thiotrichaceae</taxon>
        <taxon>Thiothrix</taxon>
    </lineage>
</organism>
<dbReference type="EMBL" id="JAYMYJ010000160">
    <property type="protein sequence ID" value="MEB4593466.1"/>
    <property type="molecule type" value="Genomic_DNA"/>
</dbReference>